<evidence type="ECO:0000313" key="6">
    <source>
        <dbReference type="EMBL" id="ELP92666.1"/>
    </source>
</evidence>
<dbReference type="VEuPathDB" id="AmoebaDB:EIN_370080"/>
<dbReference type="AlphaFoldDB" id="A0A0A1UBT7"/>
<dbReference type="Pfam" id="PF00076">
    <property type="entry name" value="RRM_1"/>
    <property type="match status" value="1"/>
</dbReference>
<protein>
    <recommendedName>
        <fullName evidence="8">CCHC-type domain-containing protein</fullName>
    </recommendedName>
</protein>
<accession>A0A0A1UBT7</accession>
<proteinExistence type="predicted"/>
<dbReference type="InterPro" id="IPR036875">
    <property type="entry name" value="Znf_CCHC_sf"/>
</dbReference>
<dbReference type="SUPFAM" id="SSF54928">
    <property type="entry name" value="RNA-binding domain, RBD"/>
    <property type="match status" value="1"/>
</dbReference>
<dbReference type="EMBL" id="KB206332">
    <property type="protein sequence ID" value="ELP92666.1"/>
    <property type="molecule type" value="Genomic_DNA"/>
</dbReference>
<feature type="region of interest" description="Disordered" evidence="3">
    <location>
        <begin position="1"/>
        <end position="150"/>
    </location>
</feature>
<sequence length="423" mass="48663">MSKENDGLDLFSEGSSSDSESSEEVKKEVKPAPPQVNKKQEKKKEVVKDVQATKQKDKTPQVVFQEEKKKGAGFEISKMKAFDNEKPKEISSSLNTMTKKSTYQHPNKKSTEHSTKENSRWKDTKTREYKGNEKKMNDTRRHDREGGEKYNKKHSKINYDIINSFDARTVANKDADKLGTYFKKCMLRNLRLHYTDDQLIEIFKEFKPLFVTKLKFPGQFDIAFPVEVDNKEVIEFGKTLKKKNEKMTMDISEPTFGYALTKSVVSKEEQIRRNELERTMLFEKEEMLYTLIVRNLPTVYKSVDLLRLFRKYNPKQAFVATFLNGNSRGVGYVDFVDQAQAVVAYNEMSEANLDGHVLLIDATAVSPIGKTSGVGLTEKKCFICGSHTHLSKDCPTKIEEEKEVKKAEDKIEEQNEPKKVEKV</sequence>
<dbReference type="GO" id="GO:0008270">
    <property type="term" value="F:zinc ion binding"/>
    <property type="evidence" value="ECO:0007669"/>
    <property type="project" value="UniProtKB-KW"/>
</dbReference>
<dbReference type="RefSeq" id="XP_004259437.1">
    <property type="nucleotide sequence ID" value="XM_004259389.1"/>
</dbReference>
<evidence type="ECO:0000256" key="3">
    <source>
        <dbReference type="SAM" id="MobiDB-lite"/>
    </source>
</evidence>
<keyword evidence="1" id="KW-0479">Metal-binding</keyword>
<feature type="compositionally biased region" description="Polar residues" evidence="3">
    <location>
        <begin position="90"/>
        <end position="105"/>
    </location>
</feature>
<dbReference type="PROSITE" id="PS50102">
    <property type="entry name" value="RRM"/>
    <property type="match status" value="1"/>
</dbReference>
<evidence type="ECO:0008006" key="8">
    <source>
        <dbReference type="Google" id="ProtNLM"/>
    </source>
</evidence>
<organism evidence="6 7">
    <name type="scientific">Entamoeba invadens IP1</name>
    <dbReference type="NCBI Taxonomy" id="370355"/>
    <lineage>
        <taxon>Eukaryota</taxon>
        <taxon>Amoebozoa</taxon>
        <taxon>Evosea</taxon>
        <taxon>Archamoebae</taxon>
        <taxon>Mastigamoebida</taxon>
        <taxon>Entamoebidae</taxon>
        <taxon>Entamoeba</taxon>
    </lineage>
</organism>
<dbReference type="InterPro" id="IPR001878">
    <property type="entry name" value="Znf_CCHC"/>
</dbReference>
<feature type="compositionally biased region" description="Basic and acidic residues" evidence="3">
    <location>
        <begin position="54"/>
        <end position="89"/>
    </location>
</feature>
<gene>
    <name evidence="6" type="ORF">EIN_370080</name>
</gene>
<name>A0A0A1UBT7_ENTIV</name>
<dbReference type="PROSITE" id="PS50158">
    <property type="entry name" value="ZF_CCHC"/>
    <property type="match status" value="1"/>
</dbReference>
<keyword evidence="1" id="KW-0863">Zinc-finger</keyword>
<dbReference type="SMART" id="SM00343">
    <property type="entry name" value="ZnF_C2HC"/>
    <property type="match status" value="1"/>
</dbReference>
<reference evidence="6 7" key="1">
    <citation type="submission" date="2012-10" db="EMBL/GenBank/DDBJ databases">
        <authorList>
            <person name="Zafar N."/>
            <person name="Inman J."/>
            <person name="Hall N."/>
            <person name="Lorenzi H."/>
            <person name="Caler E."/>
        </authorList>
    </citation>
    <scope>NUCLEOTIDE SEQUENCE [LARGE SCALE GENOMIC DNA]</scope>
    <source>
        <strain evidence="6 7">IP1</strain>
    </source>
</reference>
<dbReference type="SUPFAM" id="SSF57756">
    <property type="entry name" value="Retrovirus zinc finger-like domains"/>
    <property type="match status" value="1"/>
</dbReference>
<keyword evidence="2" id="KW-0694">RNA-binding</keyword>
<feature type="compositionally biased region" description="Basic and acidic residues" evidence="3">
    <location>
        <begin position="109"/>
        <end position="150"/>
    </location>
</feature>
<dbReference type="InterPro" id="IPR035979">
    <property type="entry name" value="RBD_domain_sf"/>
</dbReference>
<dbReference type="InterPro" id="IPR000504">
    <property type="entry name" value="RRM_dom"/>
</dbReference>
<dbReference type="GO" id="GO:0003723">
    <property type="term" value="F:RNA binding"/>
    <property type="evidence" value="ECO:0007669"/>
    <property type="project" value="UniProtKB-UniRule"/>
</dbReference>
<dbReference type="SMART" id="SM00360">
    <property type="entry name" value="RRM"/>
    <property type="match status" value="1"/>
</dbReference>
<dbReference type="Gene3D" id="4.10.60.10">
    <property type="entry name" value="Zinc finger, CCHC-type"/>
    <property type="match status" value="1"/>
</dbReference>
<keyword evidence="7" id="KW-1185">Reference proteome</keyword>
<dbReference type="GeneID" id="14891626"/>
<evidence type="ECO:0000259" key="5">
    <source>
        <dbReference type="PROSITE" id="PS50158"/>
    </source>
</evidence>
<feature type="compositionally biased region" description="Basic and acidic residues" evidence="3">
    <location>
        <begin position="38"/>
        <end position="48"/>
    </location>
</feature>
<evidence type="ECO:0000256" key="2">
    <source>
        <dbReference type="PROSITE-ProRule" id="PRU00176"/>
    </source>
</evidence>
<feature type="domain" description="CCHC-type" evidence="5">
    <location>
        <begin position="380"/>
        <end position="395"/>
    </location>
</feature>
<dbReference type="Proteomes" id="UP000014680">
    <property type="component" value="Unassembled WGS sequence"/>
</dbReference>
<feature type="region of interest" description="Disordered" evidence="3">
    <location>
        <begin position="397"/>
        <end position="423"/>
    </location>
</feature>
<evidence type="ECO:0000259" key="4">
    <source>
        <dbReference type="PROSITE" id="PS50102"/>
    </source>
</evidence>
<keyword evidence="1" id="KW-0862">Zinc</keyword>
<dbReference type="KEGG" id="eiv:EIN_370080"/>
<dbReference type="CDD" id="cd00590">
    <property type="entry name" value="RRM_SF"/>
    <property type="match status" value="1"/>
</dbReference>
<evidence type="ECO:0000313" key="7">
    <source>
        <dbReference type="Proteomes" id="UP000014680"/>
    </source>
</evidence>
<feature type="domain" description="RRM" evidence="4">
    <location>
        <begin position="289"/>
        <end position="365"/>
    </location>
</feature>
<dbReference type="InterPro" id="IPR012677">
    <property type="entry name" value="Nucleotide-bd_a/b_plait_sf"/>
</dbReference>
<evidence type="ECO:0000256" key="1">
    <source>
        <dbReference type="PROSITE-ProRule" id="PRU00047"/>
    </source>
</evidence>
<dbReference type="Gene3D" id="3.30.70.330">
    <property type="match status" value="2"/>
</dbReference>